<organism evidence="9 10">
    <name type="scientific">Geodia barretti</name>
    <name type="common">Barrett's horny sponge</name>
    <dbReference type="NCBI Taxonomy" id="519541"/>
    <lineage>
        <taxon>Eukaryota</taxon>
        <taxon>Metazoa</taxon>
        <taxon>Porifera</taxon>
        <taxon>Demospongiae</taxon>
        <taxon>Heteroscleromorpha</taxon>
        <taxon>Tetractinellida</taxon>
        <taxon>Astrophorina</taxon>
        <taxon>Geodiidae</taxon>
        <taxon>Geodia</taxon>
    </lineage>
</organism>
<keyword evidence="5" id="KW-0969">Cilium</keyword>
<dbReference type="Pfam" id="PF12317">
    <property type="entry name" value="IFT46_B_C"/>
    <property type="match status" value="1"/>
</dbReference>
<comment type="caution">
    <text evidence="9">The sequence shown here is derived from an EMBL/GenBank/DDBJ whole genome shotgun (WGS) entry which is preliminary data.</text>
</comment>
<comment type="subcellular location">
    <subcellularLocation>
        <location evidence="1">Cytoplasm</location>
        <location evidence="1">Cytoskeleton</location>
        <location evidence="1">Cilium basal body</location>
    </subcellularLocation>
</comment>
<accession>A0AA35SEG3</accession>
<feature type="region of interest" description="Disordered" evidence="8">
    <location>
        <begin position="354"/>
        <end position="376"/>
    </location>
</feature>
<feature type="compositionally biased region" description="Acidic residues" evidence="8">
    <location>
        <begin position="115"/>
        <end position="131"/>
    </location>
</feature>
<dbReference type="EMBL" id="CASHTH010002296">
    <property type="protein sequence ID" value="CAI8027663.1"/>
    <property type="molecule type" value="Genomic_DNA"/>
</dbReference>
<dbReference type="PANTHER" id="PTHR13376">
    <property type="entry name" value="INTRAFLAGELLAR TRANSPORT PROTEIN 46 HOMOLOG"/>
    <property type="match status" value="1"/>
</dbReference>
<protein>
    <recommendedName>
        <fullName evidence="3">Intraflagellar transport protein 46 homolog</fullName>
    </recommendedName>
</protein>
<keyword evidence="10" id="KW-1185">Reference proteome</keyword>
<evidence type="ECO:0000256" key="1">
    <source>
        <dbReference type="ARBA" id="ARBA00004120"/>
    </source>
</evidence>
<dbReference type="GO" id="GO:0005815">
    <property type="term" value="C:microtubule organizing center"/>
    <property type="evidence" value="ECO:0007669"/>
    <property type="project" value="TreeGrafter"/>
</dbReference>
<feature type="compositionally biased region" description="Polar residues" evidence="8">
    <location>
        <begin position="367"/>
        <end position="376"/>
    </location>
</feature>
<dbReference type="PANTHER" id="PTHR13376:SF0">
    <property type="entry name" value="INTRAFLAGELLAR TRANSPORT PROTEIN 46 HOMOLOG"/>
    <property type="match status" value="1"/>
</dbReference>
<dbReference type="GO" id="GO:0042073">
    <property type="term" value="P:intraciliary transport"/>
    <property type="evidence" value="ECO:0007669"/>
    <property type="project" value="InterPro"/>
</dbReference>
<comment type="similarity">
    <text evidence="2">Belongs to the IFT46 family.</text>
</comment>
<feature type="compositionally biased region" description="Pro residues" evidence="8">
    <location>
        <begin position="57"/>
        <end position="69"/>
    </location>
</feature>
<keyword evidence="4" id="KW-0963">Cytoplasm</keyword>
<dbReference type="Proteomes" id="UP001174909">
    <property type="component" value="Unassembled WGS sequence"/>
</dbReference>
<dbReference type="InterPro" id="IPR022088">
    <property type="entry name" value="Intraflagellar_transp_cmplxB"/>
</dbReference>
<evidence type="ECO:0000313" key="9">
    <source>
        <dbReference type="EMBL" id="CAI8027663.1"/>
    </source>
</evidence>
<reference evidence="9" key="1">
    <citation type="submission" date="2023-03" db="EMBL/GenBank/DDBJ databases">
        <authorList>
            <person name="Steffen K."/>
            <person name="Cardenas P."/>
        </authorList>
    </citation>
    <scope>NUCLEOTIDE SEQUENCE</scope>
</reference>
<keyword evidence="6" id="KW-0206">Cytoskeleton</keyword>
<proteinExistence type="inferred from homology"/>
<evidence type="ECO:0000256" key="4">
    <source>
        <dbReference type="ARBA" id="ARBA00022490"/>
    </source>
</evidence>
<dbReference type="AlphaFoldDB" id="A0AA35SEG3"/>
<dbReference type="GO" id="GO:0031514">
    <property type="term" value="C:motile cilium"/>
    <property type="evidence" value="ECO:0007669"/>
    <property type="project" value="TreeGrafter"/>
</dbReference>
<evidence type="ECO:0000256" key="5">
    <source>
        <dbReference type="ARBA" id="ARBA00023069"/>
    </source>
</evidence>
<evidence type="ECO:0000256" key="2">
    <source>
        <dbReference type="ARBA" id="ARBA00007700"/>
    </source>
</evidence>
<evidence type="ECO:0000256" key="7">
    <source>
        <dbReference type="ARBA" id="ARBA00023273"/>
    </source>
</evidence>
<feature type="region of interest" description="Disordered" evidence="8">
    <location>
        <begin position="1"/>
        <end position="147"/>
    </location>
</feature>
<evidence type="ECO:0000256" key="8">
    <source>
        <dbReference type="SAM" id="MobiDB-lite"/>
    </source>
</evidence>
<feature type="compositionally biased region" description="Acidic residues" evidence="8">
    <location>
        <begin position="19"/>
        <end position="28"/>
    </location>
</feature>
<name>A0AA35SEG3_GEOBA</name>
<gene>
    <name evidence="9" type="ORF">GBAR_LOCUS15783</name>
</gene>
<dbReference type="GO" id="GO:0030992">
    <property type="term" value="C:intraciliary transport particle B"/>
    <property type="evidence" value="ECO:0007669"/>
    <property type="project" value="TreeGrafter"/>
</dbReference>
<sequence length="376" mass="42028">MALSSGARDKLIENQPYDESVEVSDGEDIPSTNHTPQAPPLSDFPHHPAQSTYHPQQPHPPSSGTPPAPQMHAPDSDEPAHFYPHSPPQPRPPDPQHKMGGERMGVSVQGGMRYEEEESEAEGSESEDSVSDDNPQQIHTGVYDPRNYDHLRVSGELKKLFQHVTHYTPQSIELETQLRPFIPDYIPAIGDIDAFLKVSRPDGKTESAGLVVADEPRAKQSDPTVLDLQLRTLTKQTTVKPVTVRSIGDPEKESKSLDNWIESIAEIHRQKPPTTVHYTKNMPDVEDLMQEWPAQFEEALQEFGVPIAELDCDLAQYTDIICALLDIPVHNSRIHSLHNLFSLYMEFKNSQHFNRDAPTDSDAAQPPTDQQPTTSD</sequence>
<evidence type="ECO:0000256" key="6">
    <source>
        <dbReference type="ARBA" id="ARBA00023212"/>
    </source>
</evidence>
<keyword evidence="7" id="KW-0966">Cell projection</keyword>
<dbReference type="GO" id="GO:0060271">
    <property type="term" value="P:cilium assembly"/>
    <property type="evidence" value="ECO:0007669"/>
    <property type="project" value="TreeGrafter"/>
</dbReference>
<evidence type="ECO:0000313" key="10">
    <source>
        <dbReference type="Proteomes" id="UP001174909"/>
    </source>
</evidence>
<evidence type="ECO:0000256" key="3">
    <source>
        <dbReference type="ARBA" id="ARBA00017206"/>
    </source>
</evidence>